<protein>
    <submittedName>
        <fullName evidence="3">Stc1 domain-containing</fullName>
    </submittedName>
</protein>
<feature type="compositionally biased region" description="Low complexity" evidence="1">
    <location>
        <begin position="259"/>
        <end position="274"/>
    </location>
</feature>
<dbReference type="InterPro" id="IPR024630">
    <property type="entry name" value="Stc1"/>
</dbReference>
<evidence type="ECO:0000259" key="2">
    <source>
        <dbReference type="Pfam" id="PF12898"/>
    </source>
</evidence>
<dbReference type="Pfam" id="PF12898">
    <property type="entry name" value="Stc1"/>
    <property type="match status" value="1"/>
</dbReference>
<feature type="region of interest" description="Disordered" evidence="1">
    <location>
        <begin position="319"/>
        <end position="408"/>
    </location>
</feature>
<feature type="compositionally biased region" description="Polar residues" evidence="1">
    <location>
        <begin position="240"/>
        <end position="253"/>
    </location>
</feature>
<dbReference type="AlphaFoldDB" id="A0A8H4KZP9"/>
<dbReference type="OrthoDB" id="3514033at2759"/>
<dbReference type="Proteomes" id="UP000554235">
    <property type="component" value="Unassembled WGS sequence"/>
</dbReference>
<feature type="region of interest" description="Disordered" evidence="1">
    <location>
        <begin position="201"/>
        <end position="295"/>
    </location>
</feature>
<feature type="compositionally biased region" description="Polar residues" evidence="1">
    <location>
        <begin position="275"/>
        <end position="286"/>
    </location>
</feature>
<name>A0A8H4KZP9_9HYPO</name>
<proteinExistence type="predicted"/>
<dbReference type="EMBL" id="JAADYS010002429">
    <property type="protein sequence ID" value="KAF4458544.1"/>
    <property type="molecule type" value="Genomic_DNA"/>
</dbReference>
<feature type="compositionally biased region" description="Low complexity" evidence="1">
    <location>
        <begin position="321"/>
        <end position="335"/>
    </location>
</feature>
<evidence type="ECO:0000313" key="3">
    <source>
        <dbReference type="EMBL" id="KAF4458544.1"/>
    </source>
</evidence>
<sequence>MPNYNKGGPQPRTQAAIPTKFRCKVGGEWKPLSEFSKNQQRLIQYQIDSRREVKAAHSGMTCKEHTAKSIAEYRCELCNLIKPADNFSKNSLRNEEYICVRCVAWTETQEPSVVPAPLETGHISVEEEQGEVWRGDFAHSAEFFTDPSIPSAPITGLGGIGLEELPDGVENARLQEVFDHVVSQSDGRRSQINMTFSESASVVDESKSTTTTTTKTNQLPPHLAGFEKLSLGTETRSETSKVSGSQPSTTQNLPPHLRGVLGAGAVSSGSGLSSQRGPGSVSTATTIRKDREEREISHQVKFNAYDTRGKRYEAVKNPTLASSSVSTTSASETGAFSDSNVVGGASLPPGETGTRKGRGRWPLASEIRIPQSEIKKQPILQHTRTKHVDPEVDKQRRKNYCDSDDSDY</sequence>
<keyword evidence="4" id="KW-1185">Reference proteome</keyword>
<gene>
    <name evidence="3" type="ORF">FALBO_14713</name>
</gene>
<evidence type="ECO:0000256" key="1">
    <source>
        <dbReference type="SAM" id="MobiDB-lite"/>
    </source>
</evidence>
<reference evidence="3 4" key="1">
    <citation type="submission" date="2020-01" db="EMBL/GenBank/DDBJ databases">
        <title>Identification and distribution of gene clusters putatively required for synthesis of sphingolipid metabolism inhibitors in phylogenetically diverse species of the filamentous fungus Fusarium.</title>
        <authorList>
            <person name="Kim H.-S."/>
            <person name="Busman M."/>
            <person name="Brown D.W."/>
            <person name="Divon H."/>
            <person name="Uhlig S."/>
            <person name="Proctor R.H."/>
        </authorList>
    </citation>
    <scope>NUCLEOTIDE SEQUENCE [LARGE SCALE GENOMIC DNA]</scope>
    <source>
        <strain evidence="3 4">NRRL 20459</strain>
    </source>
</reference>
<feature type="domain" description="Stc1" evidence="2">
    <location>
        <begin position="22"/>
        <end position="103"/>
    </location>
</feature>
<evidence type="ECO:0000313" key="4">
    <source>
        <dbReference type="Proteomes" id="UP000554235"/>
    </source>
</evidence>
<organism evidence="3 4">
    <name type="scientific">Fusarium albosuccineum</name>
    <dbReference type="NCBI Taxonomy" id="1237068"/>
    <lineage>
        <taxon>Eukaryota</taxon>
        <taxon>Fungi</taxon>
        <taxon>Dikarya</taxon>
        <taxon>Ascomycota</taxon>
        <taxon>Pezizomycotina</taxon>
        <taxon>Sordariomycetes</taxon>
        <taxon>Hypocreomycetidae</taxon>
        <taxon>Hypocreales</taxon>
        <taxon>Nectriaceae</taxon>
        <taxon>Fusarium</taxon>
        <taxon>Fusarium decemcellulare species complex</taxon>
    </lineage>
</organism>
<accession>A0A8H4KZP9</accession>
<comment type="caution">
    <text evidence="3">The sequence shown here is derived from an EMBL/GenBank/DDBJ whole genome shotgun (WGS) entry which is preliminary data.</text>
</comment>